<evidence type="ECO:0000313" key="8">
    <source>
        <dbReference type="EMBL" id="KAL0631276.1"/>
    </source>
</evidence>
<evidence type="ECO:0008006" key="10">
    <source>
        <dbReference type="Google" id="ProtNLM"/>
    </source>
</evidence>
<feature type="transmembrane region" description="Helical" evidence="7">
    <location>
        <begin position="392"/>
        <end position="414"/>
    </location>
</feature>
<dbReference type="EMBL" id="JBBBZM010000271">
    <property type="protein sequence ID" value="KAL0631276.1"/>
    <property type="molecule type" value="Genomic_DNA"/>
</dbReference>
<dbReference type="PANTHER" id="PTHR42810">
    <property type="entry name" value="PURINE PERMEASE C1399.01C-RELATED"/>
    <property type="match status" value="1"/>
</dbReference>
<feature type="transmembrane region" description="Helical" evidence="7">
    <location>
        <begin position="420"/>
        <end position="440"/>
    </location>
</feature>
<dbReference type="Pfam" id="PF00860">
    <property type="entry name" value="Xan_ur_permease"/>
    <property type="match status" value="1"/>
</dbReference>
<evidence type="ECO:0000256" key="4">
    <source>
        <dbReference type="ARBA" id="ARBA00022692"/>
    </source>
</evidence>
<feature type="transmembrane region" description="Helical" evidence="7">
    <location>
        <begin position="491"/>
        <end position="511"/>
    </location>
</feature>
<feature type="transmembrane region" description="Helical" evidence="7">
    <location>
        <begin position="231"/>
        <end position="250"/>
    </location>
</feature>
<feature type="transmembrane region" description="Helical" evidence="7">
    <location>
        <begin position="257"/>
        <end position="280"/>
    </location>
</feature>
<evidence type="ECO:0000256" key="1">
    <source>
        <dbReference type="ARBA" id="ARBA00004141"/>
    </source>
</evidence>
<feature type="transmembrane region" description="Helical" evidence="7">
    <location>
        <begin position="147"/>
        <end position="168"/>
    </location>
</feature>
<dbReference type="Proteomes" id="UP001447188">
    <property type="component" value="Unassembled WGS sequence"/>
</dbReference>
<dbReference type="InterPro" id="IPR006043">
    <property type="entry name" value="NCS2"/>
</dbReference>
<comment type="caution">
    <text evidence="8">The sequence shown here is derived from an EMBL/GenBank/DDBJ whole genome shotgun (WGS) entry which is preliminary data.</text>
</comment>
<sequence length="534" mass="56384">MNSYVWLLTPDIPPFNRKYKDQKQPFYGIDDRMPLLLIVLLGLQHALAMIVVSPPLLIAGASGANMDEETISYLVSVALILSGIFTFFQILRLQIFNTGFWFGTGMITVVGEAFAVVPIAQAYFVNQYKAGHCITSTNGTKQPCPEAYGRILGTVAVVMLLQVAISFIKPRILMKYFPKLITGMVMVCIGSGLTANGIKSWAGGSGPCMSRPASGLFSMCPNTQAPKPHPWGSPVFVGLGFSVYATILLVELVGSPLVRNCSIAIGLTVGAVVAAATGYIDNSPIKNAPGSTVPWVKTFPLGFDGSLVLPLVACCITTSIGCLGDIVATAEVSGIAIDGEEENENLDSRVQGGLTADSVWSILSALATSTPMVCFAQNNGVIVLTGCASRRAGYACSFFLLLAGIASKFGAAIVALPPSVIGGMTTFLFTSIAVSGIRILSVVPWTRRNRFIATAALALGLGDLMVPNWAAFVMPVAGSAHVQALYDGIGLIFQTGYCIVAFVGCILNALLPEQKGSMGRSLPVVEKEEEEKTD</sequence>
<name>A0ABR3G642_9PEZI</name>
<keyword evidence="4 7" id="KW-0812">Transmembrane</keyword>
<dbReference type="PANTHER" id="PTHR42810:SF2">
    <property type="entry name" value="PURINE PERMEASE C1399.01C-RELATED"/>
    <property type="match status" value="1"/>
</dbReference>
<keyword evidence="5 7" id="KW-1133">Transmembrane helix</keyword>
<evidence type="ECO:0000256" key="2">
    <source>
        <dbReference type="ARBA" id="ARBA00008821"/>
    </source>
</evidence>
<accession>A0ABR3G642</accession>
<proteinExistence type="inferred from homology"/>
<feature type="transmembrane region" description="Helical" evidence="7">
    <location>
        <begin position="307"/>
        <end position="328"/>
    </location>
</feature>
<dbReference type="InterPro" id="IPR006042">
    <property type="entry name" value="Xan_ur_permease"/>
</dbReference>
<feature type="transmembrane region" description="Helical" evidence="7">
    <location>
        <begin position="70"/>
        <end position="88"/>
    </location>
</feature>
<organism evidence="8 9">
    <name type="scientific">Discina gigas</name>
    <dbReference type="NCBI Taxonomy" id="1032678"/>
    <lineage>
        <taxon>Eukaryota</taxon>
        <taxon>Fungi</taxon>
        <taxon>Dikarya</taxon>
        <taxon>Ascomycota</taxon>
        <taxon>Pezizomycotina</taxon>
        <taxon>Pezizomycetes</taxon>
        <taxon>Pezizales</taxon>
        <taxon>Discinaceae</taxon>
        <taxon>Discina</taxon>
    </lineage>
</organism>
<comment type="similarity">
    <text evidence="2">Belongs to the nucleobase:cation symporter-2 (NCS2) (TC 2.A.40) family.</text>
</comment>
<feature type="transmembrane region" description="Helical" evidence="7">
    <location>
        <begin position="100"/>
        <end position="120"/>
    </location>
</feature>
<comment type="subcellular location">
    <subcellularLocation>
        <location evidence="1">Membrane</location>
        <topology evidence="1">Multi-pass membrane protein</topology>
    </subcellularLocation>
</comment>
<feature type="transmembrane region" description="Helical" evidence="7">
    <location>
        <begin position="35"/>
        <end position="58"/>
    </location>
</feature>
<evidence type="ECO:0000256" key="3">
    <source>
        <dbReference type="ARBA" id="ARBA00022448"/>
    </source>
</evidence>
<keyword evidence="9" id="KW-1185">Reference proteome</keyword>
<gene>
    <name evidence="8" type="ORF">Q9L58_009854</name>
</gene>
<keyword evidence="6 7" id="KW-0472">Membrane</keyword>
<keyword evidence="3" id="KW-0813">Transport</keyword>
<evidence type="ECO:0000256" key="5">
    <source>
        <dbReference type="ARBA" id="ARBA00022989"/>
    </source>
</evidence>
<protein>
    <recommendedName>
        <fullName evidence="10">Xanthine/uracil permease</fullName>
    </recommendedName>
</protein>
<reference evidence="8 9" key="1">
    <citation type="submission" date="2024-02" db="EMBL/GenBank/DDBJ databases">
        <title>Discinaceae phylogenomics.</title>
        <authorList>
            <person name="Dirks A.C."/>
            <person name="James T.Y."/>
        </authorList>
    </citation>
    <scope>NUCLEOTIDE SEQUENCE [LARGE SCALE GENOMIC DNA]</scope>
    <source>
        <strain evidence="8 9">ACD0624</strain>
    </source>
</reference>
<evidence type="ECO:0000256" key="7">
    <source>
        <dbReference type="SAM" id="Phobius"/>
    </source>
</evidence>
<feature type="transmembrane region" description="Helical" evidence="7">
    <location>
        <begin position="452"/>
        <end position="471"/>
    </location>
</feature>
<dbReference type="NCBIfam" id="TIGR00801">
    <property type="entry name" value="ncs2"/>
    <property type="match status" value="1"/>
</dbReference>
<evidence type="ECO:0000256" key="6">
    <source>
        <dbReference type="ARBA" id="ARBA00023136"/>
    </source>
</evidence>
<evidence type="ECO:0000313" key="9">
    <source>
        <dbReference type="Proteomes" id="UP001447188"/>
    </source>
</evidence>